<reference evidence="1 2" key="1">
    <citation type="submission" date="2021-03" db="EMBL/GenBank/DDBJ databases">
        <title>Genomic Encyclopedia of Type Strains, Phase IV (KMG-IV): sequencing the most valuable type-strain genomes for metagenomic binning, comparative biology and taxonomic classification.</title>
        <authorList>
            <person name="Goeker M."/>
        </authorList>
    </citation>
    <scope>NUCLEOTIDE SEQUENCE [LARGE SCALE GENOMIC DNA]</scope>
    <source>
        <strain evidence="1 2">DSM 26427</strain>
    </source>
</reference>
<proteinExistence type="predicted"/>
<keyword evidence="2" id="KW-1185">Reference proteome</keyword>
<name>A0ABS4EP74_9HYPH</name>
<accession>A0ABS4EP74</accession>
<gene>
    <name evidence="1" type="ORF">J2Z75_003269</name>
</gene>
<dbReference type="RefSeq" id="WP_209853765.1">
    <property type="nucleotide sequence ID" value="NZ_JAGGJV010000005.1"/>
</dbReference>
<comment type="caution">
    <text evidence="1">The sequence shown here is derived from an EMBL/GenBank/DDBJ whole genome shotgun (WGS) entry which is preliminary data.</text>
</comment>
<dbReference type="Proteomes" id="UP000823786">
    <property type="component" value="Unassembled WGS sequence"/>
</dbReference>
<dbReference type="EMBL" id="JAGGJV010000005">
    <property type="protein sequence ID" value="MBP1859752.1"/>
    <property type="molecule type" value="Genomic_DNA"/>
</dbReference>
<evidence type="ECO:0000313" key="1">
    <source>
        <dbReference type="EMBL" id="MBP1859752.1"/>
    </source>
</evidence>
<protein>
    <submittedName>
        <fullName evidence="1">Uncharacterized protein</fullName>
    </submittedName>
</protein>
<organism evidence="1 2">
    <name type="scientific">Rhizobium herbae</name>
    <dbReference type="NCBI Taxonomy" id="508661"/>
    <lineage>
        <taxon>Bacteria</taxon>
        <taxon>Pseudomonadati</taxon>
        <taxon>Pseudomonadota</taxon>
        <taxon>Alphaproteobacteria</taxon>
        <taxon>Hyphomicrobiales</taxon>
        <taxon>Rhizobiaceae</taxon>
        <taxon>Rhizobium/Agrobacterium group</taxon>
        <taxon>Rhizobium</taxon>
    </lineage>
</organism>
<evidence type="ECO:0000313" key="2">
    <source>
        <dbReference type="Proteomes" id="UP000823786"/>
    </source>
</evidence>
<sequence>MNEEIKQSDGRALLIYFLEFLSASDKTLETYRYDENGVRAEFIDYDLVVKFLFGILAIENIEACVGKIITKNEAPKLENLATSLRATLEEDYPDELTADYVRTPRWQSVVRNANILLEAVRKGDV</sequence>